<dbReference type="InterPro" id="IPR041070">
    <property type="entry name" value="JHD"/>
</dbReference>
<reference evidence="15" key="1">
    <citation type="submission" date="2022-11" db="UniProtKB">
        <authorList>
            <consortium name="WormBaseParasite"/>
        </authorList>
    </citation>
    <scope>IDENTIFICATION</scope>
</reference>
<dbReference type="InterPro" id="IPR013083">
    <property type="entry name" value="Znf_RING/FYVE/PHD"/>
</dbReference>
<sequence length="611" mass="69151">MVETAAAVAASAYANECGVCFPGLSSKLDEQATASGSSSSVANNADADSSKEIDHFWIQCDVCITWFHGKCVDVEEYESAVIDQYHCPTCQLQHGSSVWKAERNHHRYVFDDLTQDDLPTQIGTRCFIDDFKQNQDRFPLASDKQLIRLDSGYDFVSHFNERQEWMKPYLITHAEGLGLRMPGDDFSIEDCVGLMGADRAVDTIDVYKQHTYQMSLGRYLKKWHDVDRPRLYNILSLEFSHSKLCEVVGPPSIVPKLSWVHQFWPAGKADATTPTTLATLLHAGDVHVEHLRAKPEVALFCLIGMRDSYTDFHIDFGGSSVWYHVFKGAKVFYVVEPTDANLTLFGEYQKNPKRSEIFFGDLLPPGAVTRVVVEQGRTLFIPSGWIHAVWTPEDSLVFGGNFLHSLNIPMQLRIYEMELDCHTDERFMFPSFELTNWYAARSVLESLKEANEDGHLADAHLIKGARGLLPFLRTWIKRDKTNKRLRTSVTFGNIVQQLQRELNGQEKLRKRPNGDADSPSRRRQRSSPKSPRQRKNLKSLKLKLVLDKNARQSTVDKPIVREAEEKSEAMDVEEKKAVTPIKLSLTTATASALCSNLAKSEVSEGDENEEQ</sequence>
<keyword evidence="14" id="KW-1185">Reference proteome</keyword>
<comment type="subcellular location">
    <subcellularLocation>
        <location evidence="1">Nucleus</location>
    </subcellularLocation>
</comment>
<evidence type="ECO:0000256" key="1">
    <source>
        <dbReference type="ARBA" id="ARBA00004123"/>
    </source>
</evidence>
<feature type="compositionally biased region" description="Basic and acidic residues" evidence="12">
    <location>
        <begin position="558"/>
        <end position="575"/>
    </location>
</feature>
<dbReference type="WBParaSite" id="PSAMB.scaffold6113size10175.g27926.t1">
    <property type="protein sequence ID" value="PSAMB.scaffold6113size10175.g27926.t1"/>
    <property type="gene ID" value="PSAMB.scaffold6113size10175.g27926"/>
</dbReference>
<name>A0A914X225_9BILA</name>
<dbReference type="SUPFAM" id="SSF57903">
    <property type="entry name" value="FYVE/PHD zinc finger"/>
    <property type="match status" value="1"/>
</dbReference>
<dbReference type="GO" id="GO:0008270">
    <property type="term" value="F:zinc ion binding"/>
    <property type="evidence" value="ECO:0007669"/>
    <property type="project" value="UniProtKB-KW"/>
</dbReference>
<dbReference type="SUPFAM" id="SSF51197">
    <property type="entry name" value="Clavaminate synthase-like"/>
    <property type="match status" value="1"/>
</dbReference>
<keyword evidence="11" id="KW-0539">Nucleus</keyword>
<evidence type="ECO:0000313" key="15">
    <source>
        <dbReference type="WBParaSite" id="PSAMB.scaffold6113size10175.g27926.t1"/>
    </source>
</evidence>
<dbReference type="Gene3D" id="3.30.40.10">
    <property type="entry name" value="Zinc/RING finger domain, C3HC4 (zinc finger)"/>
    <property type="match status" value="1"/>
</dbReference>
<evidence type="ECO:0000256" key="12">
    <source>
        <dbReference type="SAM" id="MobiDB-lite"/>
    </source>
</evidence>
<dbReference type="SMART" id="SM00558">
    <property type="entry name" value="JmjC"/>
    <property type="match status" value="1"/>
</dbReference>
<evidence type="ECO:0000256" key="9">
    <source>
        <dbReference type="ARBA" id="ARBA00023015"/>
    </source>
</evidence>
<evidence type="ECO:0000256" key="6">
    <source>
        <dbReference type="ARBA" id="ARBA00022964"/>
    </source>
</evidence>
<dbReference type="PROSITE" id="PS51184">
    <property type="entry name" value="JMJC"/>
    <property type="match status" value="1"/>
</dbReference>
<proteinExistence type="predicted"/>
<evidence type="ECO:0000256" key="2">
    <source>
        <dbReference type="ARBA" id="ARBA00022723"/>
    </source>
</evidence>
<evidence type="ECO:0000256" key="7">
    <source>
        <dbReference type="ARBA" id="ARBA00023002"/>
    </source>
</evidence>
<organism evidence="14 15">
    <name type="scientific">Plectus sambesii</name>
    <dbReference type="NCBI Taxonomy" id="2011161"/>
    <lineage>
        <taxon>Eukaryota</taxon>
        <taxon>Metazoa</taxon>
        <taxon>Ecdysozoa</taxon>
        <taxon>Nematoda</taxon>
        <taxon>Chromadorea</taxon>
        <taxon>Plectida</taxon>
        <taxon>Plectina</taxon>
        <taxon>Plectoidea</taxon>
        <taxon>Plectidae</taxon>
        <taxon>Plectus</taxon>
    </lineage>
</organism>
<dbReference type="InterPro" id="IPR019786">
    <property type="entry name" value="Zinc_finger_PHD-type_CS"/>
</dbReference>
<evidence type="ECO:0000256" key="3">
    <source>
        <dbReference type="ARBA" id="ARBA00022771"/>
    </source>
</evidence>
<dbReference type="Gene3D" id="2.60.120.650">
    <property type="entry name" value="Cupin"/>
    <property type="match status" value="1"/>
</dbReference>
<dbReference type="Pfam" id="PF17811">
    <property type="entry name" value="JHD"/>
    <property type="match status" value="1"/>
</dbReference>
<accession>A0A914X225</accession>
<dbReference type="GO" id="GO:0005634">
    <property type="term" value="C:nucleus"/>
    <property type="evidence" value="ECO:0007669"/>
    <property type="project" value="UniProtKB-SubCell"/>
</dbReference>
<evidence type="ECO:0000256" key="8">
    <source>
        <dbReference type="ARBA" id="ARBA00023004"/>
    </source>
</evidence>
<feature type="compositionally biased region" description="Basic and acidic residues" evidence="12">
    <location>
        <begin position="503"/>
        <end position="520"/>
    </location>
</feature>
<feature type="compositionally biased region" description="Basic residues" evidence="12">
    <location>
        <begin position="521"/>
        <end position="535"/>
    </location>
</feature>
<dbReference type="Pfam" id="PF00628">
    <property type="entry name" value="PHD"/>
    <property type="match status" value="1"/>
</dbReference>
<keyword evidence="2" id="KW-0479">Metal-binding</keyword>
<feature type="region of interest" description="Disordered" evidence="12">
    <location>
        <begin position="556"/>
        <end position="575"/>
    </location>
</feature>
<dbReference type="PANTHER" id="PTHR23123">
    <property type="entry name" value="PHD/F-BOX CONTAINING PROTEIN"/>
    <property type="match status" value="1"/>
</dbReference>
<feature type="domain" description="JmjC" evidence="13">
    <location>
        <begin position="262"/>
        <end position="419"/>
    </location>
</feature>
<keyword evidence="5" id="KW-0156">Chromatin regulator</keyword>
<dbReference type="InterPro" id="IPR001965">
    <property type="entry name" value="Znf_PHD"/>
</dbReference>
<keyword evidence="3" id="KW-0863">Zinc-finger</keyword>
<dbReference type="Gene3D" id="1.20.58.1360">
    <property type="match status" value="1"/>
</dbReference>
<dbReference type="Proteomes" id="UP000887566">
    <property type="component" value="Unplaced"/>
</dbReference>
<dbReference type="GO" id="GO:0006325">
    <property type="term" value="P:chromatin organization"/>
    <property type="evidence" value="ECO:0007669"/>
    <property type="project" value="UniProtKB-KW"/>
</dbReference>
<keyword evidence="7" id="KW-0560">Oxidoreductase</keyword>
<evidence type="ECO:0000256" key="5">
    <source>
        <dbReference type="ARBA" id="ARBA00022853"/>
    </source>
</evidence>
<dbReference type="AlphaFoldDB" id="A0A914X225"/>
<dbReference type="PROSITE" id="PS01359">
    <property type="entry name" value="ZF_PHD_1"/>
    <property type="match status" value="1"/>
</dbReference>
<keyword evidence="4" id="KW-0862">Zinc</keyword>
<evidence type="ECO:0000313" key="14">
    <source>
        <dbReference type="Proteomes" id="UP000887566"/>
    </source>
</evidence>
<evidence type="ECO:0000259" key="13">
    <source>
        <dbReference type="PROSITE" id="PS51184"/>
    </source>
</evidence>
<dbReference type="InterPro" id="IPR011011">
    <property type="entry name" value="Znf_FYVE_PHD"/>
</dbReference>
<evidence type="ECO:0000256" key="4">
    <source>
        <dbReference type="ARBA" id="ARBA00022833"/>
    </source>
</evidence>
<dbReference type="InterPro" id="IPR050690">
    <property type="entry name" value="JHDM1_Histone_Demethylase"/>
</dbReference>
<dbReference type="InterPro" id="IPR003347">
    <property type="entry name" value="JmjC_dom"/>
</dbReference>
<protein>
    <submittedName>
        <fullName evidence="15">JmjC domain-containing protein</fullName>
    </submittedName>
</protein>
<keyword evidence="8" id="KW-0408">Iron</keyword>
<dbReference type="InterPro" id="IPR019787">
    <property type="entry name" value="Znf_PHD-finger"/>
</dbReference>
<dbReference type="SMART" id="SM00249">
    <property type="entry name" value="PHD"/>
    <property type="match status" value="1"/>
</dbReference>
<keyword evidence="9" id="KW-0805">Transcription regulation</keyword>
<evidence type="ECO:0000256" key="10">
    <source>
        <dbReference type="ARBA" id="ARBA00023163"/>
    </source>
</evidence>
<feature type="region of interest" description="Disordered" evidence="12">
    <location>
        <begin position="502"/>
        <end position="535"/>
    </location>
</feature>
<evidence type="ECO:0000256" key="11">
    <source>
        <dbReference type="ARBA" id="ARBA00023242"/>
    </source>
</evidence>
<dbReference type="Pfam" id="PF02373">
    <property type="entry name" value="JmjC"/>
    <property type="match status" value="1"/>
</dbReference>
<dbReference type="GO" id="GO:0051213">
    <property type="term" value="F:dioxygenase activity"/>
    <property type="evidence" value="ECO:0007669"/>
    <property type="project" value="UniProtKB-KW"/>
</dbReference>
<keyword evidence="6" id="KW-0223">Dioxygenase</keyword>
<keyword evidence="10" id="KW-0804">Transcription</keyword>